<keyword evidence="2" id="KW-1185">Reference proteome</keyword>
<proteinExistence type="predicted"/>
<evidence type="ECO:0000313" key="1">
    <source>
        <dbReference type="EMBL" id="KAF2627218.1"/>
    </source>
</evidence>
<protein>
    <submittedName>
        <fullName evidence="1">Uncharacterized protein</fullName>
    </submittedName>
</protein>
<evidence type="ECO:0000313" key="2">
    <source>
        <dbReference type="Proteomes" id="UP000799754"/>
    </source>
</evidence>
<comment type="caution">
    <text evidence="1">The sequence shown here is derived from an EMBL/GenBank/DDBJ whole genome shotgun (WGS) entry which is preliminary data.</text>
</comment>
<dbReference type="EMBL" id="MU006718">
    <property type="protein sequence ID" value="KAF2627218.1"/>
    <property type="molecule type" value="Genomic_DNA"/>
</dbReference>
<name>A0ACB6S1E4_9PLEO</name>
<accession>A0ACB6S1E4</accession>
<sequence length="419" mass="46938">MGAETRAMKRKCSLDDPSAVASRKKAPTAVTTNAVKPKAATLKPTTRKTSPTCPLIQTLRQYGLLESIISCLFPSDLLALALSCKTTYNAIFPHPGSFDNLLSRMPCCGNGIAVRQRMHHKSTFFYAYQCTEFAQCRTASGRQNIESHPCISCRVTTCDECRIHCVYQSIYETPTNPEDLPNFSGFVLLDPFEVAILSPHHLPSKLLLSEAAHLPPWRDRATNAAAGPYHDQGFLDMPLEFDQPGTPEKISDVLDVDLGLNSLTKWSGNSQFGFPSPVLRSLCALAEKRKLSLCEYCFAEALKGYTALSPKLPKLSWLSHQVDPHGKVLNDCHCSLRSRVLDRWQCVNCYESEESTIEGIHSIASRPDSWQCRCGLNVKRTVCMWCWGEIVEGRDEHERVYPREYARIRAERGDSSEEE</sequence>
<reference evidence="1" key="1">
    <citation type="journal article" date="2020" name="Stud. Mycol.">
        <title>101 Dothideomycetes genomes: a test case for predicting lifestyles and emergence of pathogens.</title>
        <authorList>
            <person name="Haridas S."/>
            <person name="Albert R."/>
            <person name="Binder M."/>
            <person name="Bloem J."/>
            <person name="Labutti K."/>
            <person name="Salamov A."/>
            <person name="Andreopoulos B."/>
            <person name="Baker S."/>
            <person name="Barry K."/>
            <person name="Bills G."/>
            <person name="Bluhm B."/>
            <person name="Cannon C."/>
            <person name="Castanera R."/>
            <person name="Culley D."/>
            <person name="Daum C."/>
            <person name="Ezra D."/>
            <person name="Gonzalez J."/>
            <person name="Henrissat B."/>
            <person name="Kuo A."/>
            <person name="Liang C."/>
            <person name="Lipzen A."/>
            <person name="Lutzoni F."/>
            <person name="Magnuson J."/>
            <person name="Mondo S."/>
            <person name="Nolan M."/>
            <person name="Ohm R."/>
            <person name="Pangilinan J."/>
            <person name="Park H.-J."/>
            <person name="Ramirez L."/>
            <person name="Alfaro M."/>
            <person name="Sun H."/>
            <person name="Tritt A."/>
            <person name="Yoshinaga Y."/>
            <person name="Zwiers L.-H."/>
            <person name="Turgeon B."/>
            <person name="Goodwin S."/>
            <person name="Spatafora J."/>
            <person name="Crous P."/>
            <person name="Grigoriev I."/>
        </authorList>
    </citation>
    <scope>NUCLEOTIDE SEQUENCE</scope>
    <source>
        <strain evidence="1">CBS 525.71</strain>
    </source>
</reference>
<organism evidence="1 2">
    <name type="scientific">Macroventuria anomochaeta</name>
    <dbReference type="NCBI Taxonomy" id="301207"/>
    <lineage>
        <taxon>Eukaryota</taxon>
        <taxon>Fungi</taxon>
        <taxon>Dikarya</taxon>
        <taxon>Ascomycota</taxon>
        <taxon>Pezizomycotina</taxon>
        <taxon>Dothideomycetes</taxon>
        <taxon>Pleosporomycetidae</taxon>
        <taxon>Pleosporales</taxon>
        <taxon>Pleosporineae</taxon>
        <taxon>Didymellaceae</taxon>
        <taxon>Macroventuria</taxon>
    </lineage>
</organism>
<gene>
    <name evidence="1" type="ORF">BU25DRAFT_411279</name>
</gene>
<dbReference type="Proteomes" id="UP000799754">
    <property type="component" value="Unassembled WGS sequence"/>
</dbReference>